<dbReference type="InterPro" id="IPR036291">
    <property type="entry name" value="NAD(P)-bd_dom_sf"/>
</dbReference>
<dbReference type="Proteomes" id="UP000316798">
    <property type="component" value="Chromosome"/>
</dbReference>
<keyword evidence="3" id="KW-1185">Reference proteome</keyword>
<evidence type="ECO:0000313" key="2">
    <source>
        <dbReference type="EMBL" id="QDL38654.1"/>
    </source>
</evidence>
<dbReference type="GO" id="GO:0016054">
    <property type="term" value="P:organic acid catabolic process"/>
    <property type="evidence" value="ECO:0007669"/>
    <property type="project" value="UniProtKB-ARBA"/>
</dbReference>
<evidence type="ECO:0000313" key="3">
    <source>
        <dbReference type="Proteomes" id="UP000316798"/>
    </source>
</evidence>
<dbReference type="InterPro" id="IPR006115">
    <property type="entry name" value="6PGDH_NADP-bd"/>
</dbReference>
<accession>A0A515DE14</accession>
<gene>
    <name evidence="2" type="ORF">EUB48_16180</name>
</gene>
<dbReference type="RefSeq" id="WP_142820091.1">
    <property type="nucleotide sequence ID" value="NZ_CP035503.1"/>
</dbReference>
<reference evidence="2 3" key="1">
    <citation type="submission" date="2019-01" db="EMBL/GenBank/DDBJ databases">
        <title>Genomic insights into a novel species Rhodoferax sp.</title>
        <authorList>
            <person name="Jin L."/>
        </authorList>
    </citation>
    <scope>NUCLEOTIDE SEQUENCE [LARGE SCALE GENOMIC DNA]</scope>
    <source>
        <strain evidence="2 3">CHu59-6-5</strain>
    </source>
</reference>
<dbReference type="Pfam" id="PF03446">
    <property type="entry name" value="NAD_binding_2"/>
    <property type="match status" value="1"/>
</dbReference>
<sequence length="48" mass="5265">MSDVPRDKTVGFIGLGPMGGLMAENIVKKGDPLVAYDIDKRKVERFVT</sequence>
<dbReference type="Gene3D" id="3.40.50.720">
    <property type="entry name" value="NAD(P)-binding Rossmann-like Domain"/>
    <property type="match status" value="1"/>
</dbReference>
<dbReference type="EMBL" id="CP035503">
    <property type="protein sequence ID" value="QDL38654.1"/>
    <property type="molecule type" value="Genomic_DNA"/>
</dbReference>
<dbReference type="KEGG" id="rhf:EUB48_16180"/>
<name>A0A515DE14_9BURK</name>
<feature type="domain" description="6-phosphogluconate dehydrogenase NADP-binding" evidence="1">
    <location>
        <begin position="9"/>
        <end position="47"/>
    </location>
</feature>
<dbReference type="GO" id="GO:0050661">
    <property type="term" value="F:NADP binding"/>
    <property type="evidence" value="ECO:0007669"/>
    <property type="project" value="InterPro"/>
</dbReference>
<dbReference type="InterPro" id="IPR002204">
    <property type="entry name" value="3-OH-isobutyrate_DH-rel_CS"/>
</dbReference>
<dbReference type="AlphaFoldDB" id="A0A515DE14"/>
<proteinExistence type="predicted"/>
<dbReference type="SUPFAM" id="SSF51735">
    <property type="entry name" value="NAD(P)-binding Rossmann-fold domains"/>
    <property type="match status" value="1"/>
</dbReference>
<organism evidence="2 3">
    <name type="scientific">Rhodoferax sediminis</name>
    <dbReference type="NCBI Taxonomy" id="2509614"/>
    <lineage>
        <taxon>Bacteria</taxon>
        <taxon>Pseudomonadati</taxon>
        <taxon>Pseudomonadota</taxon>
        <taxon>Betaproteobacteria</taxon>
        <taxon>Burkholderiales</taxon>
        <taxon>Comamonadaceae</taxon>
        <taxon>Rhodoferax</taxon>
    </lineage>
</organism>
<evidence type="ECO:0000259" key="1">
    <source>
        <dbReference type="Pfam" id="PF03446"/>
    </source>
</evidence>
<dbReference type="OrthoDB" id="9777604at2"/>
<protein>
    <recommendedName>
        <fullName evidence="1">6-phosphogluconate dehydrogenase NADP-binding domain-containing protein</fullName>
    </recommendedName>
</protein>
<dbReference type="GO" id="GO:0016491">
    <property type="term" value="F:oxidoreductase activity"/>
    <property type="evidence" value="ECO:0007669"/>
    <property type="project" value="InterPro"/>
</dbReference>
<dbReference type="PROSITE" id="PS00895">
    <property type="entry name" value="3_HYDROXYISOBUT_DH"/>
    <property type="match status" value="1"/>
</dbReference>